<comment type="caution">
    <text evidence="1">The sequence shown here is derived from an EMBL/GenBank/DDBJ whole genome shotgun (WGS) entry which is preliminary data.</text>
</comment>
<gene>
    <name evidence="1" type="ORF">EV420DRAFT_241816</name>
</gene>
<proteinExistence type="predicted"/>
<name>A0AA39J7L6_ARMTA</name>
<evidence type="ECO:0000313" key="1">
    <source>
        <dbReference type="EMBL" id="KAK0436299.1"/>
    </source>
</evidence>
<dbReference type="GeneID" id="85364900"/>
<evidence type="ECO:0000313" key="2">
    <source>
        <dbReference type="Proteomes" id="UP001175211"/>
    </source>
</evidence>
<reference evidence="1" key="1">
    <citation type="submission" date="2023-06" db="EMBL/GenBank/DDBJ databases">
        <authorList>
            <consortium name="Lawrence Berkeley National Laboratory"/>
            <person name="Ahrendt S."/>
            <person name="Sahu N."/>
            <person name="Indic B."/>
            <person name="Wong-Bajracharya J."/>
            <person name="Merenyi Z."/>
            <person name="Ke H.-M."/>
            <person name="Monk M."/>
            <person name="Kocsube S."/>
            <person name="Drula E."/>
            <person name="Lipzen A."/>
            <person name="Balint B."/>
            <person name="Henrissat B."/>
            <person name="Andreopoulos B."/>
            <person name="Martin F.M."/>
            <person name="Harder C.B."/>
            <person name="Rigling D."/>
            <person name="Ford K.L."/>
            <person name="Foster G.D."/>
            <person name="Pangilinan J."/>
            <person name="Papanicolaou A."/>
            <person name="Barry K."/>
            <person name="LaButti K."/>
            <person name="Viragh M."/>
            <person name="Koriabine M."/>
            <person name="Yan M."/>
            <person name="Riley R."/>
            <person name="Champramary S."/>
            <person name="Plett K.L."/>
            <person name="Tsai I.J."/>
            <person name="Slot J."/>
            <person name="Sipos G."/>
            <person name="Plett J."/>
            <person name="Nagy L.G."/>
            <person name="Grigoriev I.V."/>
        </authorList>
    </citation>
    <scope>NUCLEOTIDE SEQUENCE</scope>
    <source>
        <strain evidence="1">CCBAS 213</strain>
    </source>
</reference>
<organism evidence="1 2">
    <name type="scientific">Armillaria tabescens</name>
    <name type="common">Ringless honey mushroom</name>
    <name type="synonym">Agaricus tabescens</name>
    <dbReference type="NCBI Taxonomy" id="1929756"/>
    <lineage>
        <taxon>Eukaryota</taxon>
        <taxon>Fungi</taxon>
        <taxon>Dikarya</taxon>
        <taxon>Basidiomycota</taxon>
        <taxon>Agaricomycotina</taxon>
        <taxon>Agaricomycetes</taxon>
        <taxon>Agaricomycetidae</taxon>
        <taxon>Agaricales</taxon>
        <taxon>Marasmiineae</taxon>
        <taxon>Physalacriaceae</taxon>
        <taxon>Desarmillaria</taxon>
    </lineage>
</organism>
<protein>
    <submittedName>
        <fullName evidence="1">Uncharacterized protein</fullName>
    </submittedName>
</protein>
<accession>A0AA39J7L6</accession>
<dbReference type="EMBL" id="JAUEPS010000129">
    <property type="protein sequence ID" value="KAK0436299.1"/>
    <property type="molecule type" value="Genomic_DNA"/>
</dbReference>
<dbReference type="RefSeq" id="XP_060322221.1">
    <property type="nucleotide sequence ID" value="XM_060481352.1"/>
</dbReference>
<keyword evidence="2" id="KW-1185">Reference proteome</keyword>
<dbReference type="AlphaFoldDB" id="A0AA39J7L6"/>
<sequence length="104" mass="11847">MTSYKISSLVGNTHSRAISNFRLFKLMLTYDASDSEIVAIQRSLRRVGAAVRPGAFMVDEYPLLRYLPLYRPELRSWTPRSFRCTEIKLQASGYGPALLFEVSP</sequence>
<dbReference type="Proteomes" id="UP001175211">
    <property type="component" value="Unassembled WGS sequence"/>
</dbReference>